<dbReference type="EMBL" id="KV427605">
    <property type="protein sequence ID" value="KZT13192.1"/>
    <property type="molecule type" value="Genomic_DNA"/>
</dbReference>
<proteinExistence type="inferred from homology"/>
<dbReference type="PANTHER" id="PTHR47447:SF17">
    <property type="entry name" value="OS12G0638900 PROTEIN"/>
    <property type="match status" value="1"/>
</dbReference>
<protein>
    <recommendedName>
        <fullName evidence="9">Pentacotripeptide-repeat region of PRORP domain-containing protein</fullName>
    </recommendedName>
</protein>
<dbReference type="Pfam" id="PF13812">
    <property type="entry name" value="PPR_3"/>
    <property type="match status" value="1"/>
</dbReference>
<feature type="compositionally biased region" description="Low complexity" evidence="6">
    <location>
        <begin position="52"/>
        <end position="64"/>
    </location>
</feature>
<evidence type="ECO:0000313" key="8">
    <source>
        <dbReference type="Proteomes" id="UP000076871"/>
    </source>
</evidence>
<dbReference type="RefSeq" id="XP_040770702.1">
    <property type="nucleotide sequence ID" value="XM_040907650.1"/>
</dbReference>
<dbReference type="GeneID" id="63824679"/>
<dbReference type="PANTHER" id="PTHR47447">
    <property type="entry name" value="OS03G0856100 PROTEIN"/>
    <property type="match status" value="1"/>
</dbReference>
<comment type="subunit">
    <text evidence="4">Binds to mitochondrial small subunit 15S rRNA.</text>
</comment>
<feature type="region of interest" description="Disordered" evidence="6">
    <location>
        <begin position="92"/>
        <end position="128"/>
    </location>
</feature>
<feature type="repeat" description="PPR" evidence="5">
    <location>
        <begin position="535"/>
        <end position="569"/>
    </location>
</feature>
<evidence type="ECO:0000256" key="3">
    <source>
        <dbReference type="ARBA" id="ARBA00044493"/>
    </source>
</evidence>
<dbReference type="Pfam" id="PF01535">
    <property type="entry name" value="PPR"/>
    <property type="match status" value="2"/>
</dbReference>
<keyword evidence="8" id="KW-1185">Reference proteome</keyword>
<dbReference type="STRING" id="1314785.A0A165IK75"/>
<dbReference type="PROSITE" id="PS51375">
    <property type="entry name" value="PPR"/>
    <property type="match status" value="3"/>
</dbReference>
<dbReference type="OrthoDB" id="411857at2759"/>
<dbReference type="InterPro" id="IPR011990">
    <property type="entry name" value="TPR-like_helical_dom_sf"/>
</dbReference>
<reference evidence="7 8" key="1">
    <citation type="journal article" date="2016" name="Mol. Biol. Evol.">
        <title>Comparative Genomics of Early-Diverging Mushroom-Forming Fungi Provides Insights into the Origins of Lignocellulose Decay Capabilities.</title>
        <authorList>
            <person name="Nagy L.G."/>
            <person name="Riley R."/>
            <person name="Tritt A."/>
            <person name="Adam C."/>
            <person name="Daum C."/>
            <person name="Floudas D."/>
            <person name="Sun H."/>
            <person name="Yadav J.S."/>
            <person name="Pangilinan J."/>
            <person name="Larsson K.H."/>
            <person name="Matsuura K."/>
            <person name="Barry K."/>
            <person name="Labutti K."/>
            <person name="Kuo R."/>
            <person name="Ohm R.A."/>
            <person name="Bhattacharya S.S."/>
            <person name="Shirouzu T."/>
            <person name="Yoshinaga Y."/>
            <person name="Martin F.M."/>
            <person name="Grigoriev I.V."/>
            <person name="Hibbett D.S."/>
        </authorList>
    </citation>
    <scope>NUCLEOTIDE SEQUENCE [LARGE SCALE GENOMIC DNA]</scope>
    <source>
        <strain evidence="7 8">93-53</strain>
    </source>
</reference>
<evidence type="ECO:0000256" key="6">
    <source>
        <dbReference type="SAM" id="MobiDB-lite"/>
    </source>
</evidence>
<name>A0A165IK75_9APHY</name>
<dbReference type="Pfam" id="PF13041">
    <property type="entry name" value="PPR_2"/>
    <property type="match status" value="1"/>
</dbReference>
<evidence type="ECO:0008006" key="9">
    <source>
        <dbReference type="Google" id="ProtNLM"/>
    </source>
</evidence>
<evidence type="ECO:0000313" key="7">
    <source>
        <dbReference type="EMBL" id="KZT13192.1"/>
    </source>
</evidence>
<evidence type="ECO:0000256" key="2">
    <source>
        <dbReference type="ARBA" id="ARBA00022737"/>
    </source>
</evidence>
<dbReference type="InterPro" id="IPR002885">
    <property type="entry name" value="PPR_rpt"/>
</dbReference>
<dbReference type="Gene3D" id="1.25.40.10">
    <property type="entry name" value="Tetratricopeptide repeat domain"/>
    <property type="match status" value="4"/>
</dbReference>
<dbReference type="Proteomes" id="UP000076871">
    <property type="component" value="Unassembled WGS sequence"/>
</dbReference>
<comment type="function">
    <text evidence="3">Regulates mitochondrial small subunit maturation by controlling 15S rRNA 5'-end processing. Localizes to the 5' precursor of the 15S rRNA in a position that is subsequently occupied by mS47 in the mature yeast mtSSU. Uses structure and sequence-specific RNA recognition, binding to a single-stranded region of the precursor and specifically recognizing bases -6 to -1. The exchange of Ccm1 for mS47 is coupled to the irreversible removal of precursor rRNA that is accompanied by conformational changes of the mitoribosomal proteins uS5m and mS26. These conformational changes signal completion of 5'-end rRNA processing through protection of the mature 5'-end of the 15S rRNA and stabilization of mS47. The removal of the 5' precursor together with the dissociation of Ccm1 may be catalyzed by the 5'-3' exoribonuclease Pet127. Involved in the specific removal of group I introns in mitochondrial encoded transcripts.</text>
</comment>
<feature type="repeat" description="PPR" evidence="5">
    <location>
        <begin position="1057"/>
        <end position="1091"/>
    </location>
</feature>
<evidence type="ECO:0000256" key="5">
    <source>
        <dbReference type="PROSITE-ProRule" id="PRU00708"/>
    </source>
</evidence>
<dbReference type="NCBIfam" id="TIGR00756">
    <property type="entry name" value="PPR"/>
    <property type="match status" value="2"/>
</dbReference>
<evidence type="ECO:0000256" key="4">
    <source>
        <dbReference type="ARBA" id="ARBA00044511"/>
    </source>
</evidence>
<gene>
    <name evidence="7" type="ORF">LAESUDRAFT_719521</name>
</gene>
<accession>A0A165IK75</accession>
<evidence type="ECO:0000256" key="1">
    <source>
        <dbReference type="ARBA" id="ARBA00006192"/>
    </source>
</evidence>
<feature type="repeat" description="PPR" evidence="5">
    <location>
        <begin position="1092"/>
        <end position="1127"/>
    </location>
</feature>
<feature type="region of interest" description="Disordered" evidence="6">
    <location>
        <begin position="36"/>
        <end position="72"/>
    </location>
</feature>
<keyword evidence="2" id="KW-0677">Repeat</keyword>
<dbReference type="InParanoid" id="A0A165IK75"/>
<feature type="compositionally biased region" description="Polar residues" evidence="6">
    <location>
        <begin position="93"/>
        <end position="103"/>
    </location>
</feature>
<comment type="similarity">
    <text evidence="1">Belongs to the CCM1 family.</text>
</comment>
<organism evidence="7 8">
    <name type="scientific">Laetiporus sulphureus 93-53</name>
    <dbReference type="NCBI Taxonomy" id="1314785"/>
    <lineage>
        <taxon>Eukaryota</taxon>
        <taxon>Fungi</taxon>
        <taxon>Dikarya</taxon>
        <taxon>Basidiomycota</taxon>
        <taxon>Agaricomycotina</taxon>
        <taxon>Agaricomycetes</taxon>
        <taxon>Polyporales</taxon>
        <taxon>Laetiporus</taxon>
    </lineage>
</organism>
<sequence>MLPKVANSLLHHTSRAVAAAQNQTGHTIRNVLQLQSSTNSPTAGGNLGGWNGASSSNSGWNSHGTGSGGAKYHAGSRPYTGYTGVGRVITQAEPISTNDNGQSRSDDQEEGPSASFKPSPRRKSTSLVLQEHRAKKLAVLRTVYPHSRSRQLFTDRAVGTSTLSSQATALLLPKPSSYQLSVRYESTASIPAELSEYLDLQTPPPSPPHSSSVSAVAVDLTVTGLPTPPPEVREEETSEADQALSEIFVQSQKERWSTSLVQQEVRKLSERVPAPPTAVYNAALYALHIARKPGESLQGILDVYNEMLARSVLPNFRTYTTLIFALTDRDHEIWKAIQGIEIRMRSRAAFGARHSPAQIADEERIAGLRAENNFRSAMTLFQTACSITKAKLPYHVYGQLLESCAYHSNVDAAIHVFGHLERRSDVQPTADIFYHLLSVYANVGDIQGAKDIFDEFRDACKTGRIDTSSLESGVDGMPDMAKAFSERAGRIAVWNTMIKTYILGGQHTAALGLLEQMLDSQAGEALNVADIPPPASSTFFRVISAFCTVGEVDTALSWFNKLLEQNTSPRHPYEPSTTPSRPDFRAWQAMLEALAYNGRVQDMNRLLGRFFELTPVDNFALLEGERSTMVQANLYYLLTHPELDKEEAVSLLDFVVDTIVNQYLVVLNSLLESDPSISLATIIARKYLEYEQVDKAIQFAERFVEFEIGKGREQADVGNSESKGALYRMQSARLFVKRFIMDLFPKHSHAVSLKQALELCLVSDAISALHYAPARQHCLQAYAASRVAARSDLTLTEWRVLLWFALAAKPEEMQGIPLLTILDDMLQQGHKMSDLENRQQLRIVHDLLETNKPVEIQQRLGYTENQLQTILNSISNFSPRVNAEPQLSEDFTPAEDSFAHVRIDVGHSKFVDEFFPFNAHVSPLQAYVRYEMGTKAGVYPRPEVMARLISALGRQGEMEKMQRIYRDAQMVLASMEETKQWQSLGWFLIEDHMVIGLAHSGDIDAAHVHRMRILEQGGTPSPDAYGALIHNVKDTTDDAENATALFQEALSRGVQPNIFLYNTIISKLAKARRADNAIALFQEMKAKQVWPTSVTYGAVIAACCRVGDATSAETLFAEMVQMRNFRPRVPPYNTMMQLYTHTKPDRARVLAFYKAMLDAHVTPTAHTYKLLMDAYGTIEPVDAQAMEDVFEIVVSGPKPLVQGTHWASLINSYGCVQKNLDRALAVFDSIANHPSTKRTGAVLPDAVVFEALINVLVTLRRTDLLPTYIERLTSNGIHMTAYIANLLIRGYASVGDIARARDIFENLADPPEGVAAPHNHAPHDSEATVTENVPVSAPVYREPSTWETMVRAELGNGNRDHAVALLERAQARKFPQAVYNRISGIMLDESVSPWATA</sequence>